<dbReference type="Pfam" id="PF08387">
    <property type="entry name" value="FBD"/>
    <property type="match status" value="1"/>
</dbReference>
<name>A0AAE1YPM0_9LAMI</name>
<proteinExistence type="predicted"/>
<feature type="domain" description="F-box" evidence="1">
    <location>
        <begin position="3"/>
        <end position="61"/>
    </location>
</feature>
<dbReference type="InterPro" id="IPR006566">
    <property type="entry name" value="FBD"/>
</dbReference>
<comment type="caution">
    <text evidence="2">The sequence shown here is derived from an EMBL/GenBank/DDBJ whole genome shotgun (WGS) entry which is preliminary data.</text>
</comment>
<sequence>MATDIISSLPCEVIDNILKYLPLFDAVRTSTLSREWRYKWVTIPHLIFDSTCMGNLLWKYNAVSIIDKILLLHKGSITKFTLTFADSKICPHIDNWLCFLSKCEELTLCFDCSGSYPMISQLLFTLDQLTHLYLVHGELMPPPIFKGFERLVRLNLVNVSMAAGDFKSFICKCPMLEYVMVESFGPKAIGDLEIDAPNLKFFSYRGKLNSIYFKNASRLAEMSIIAHKLKMPQDFPLFEESHSNVLKFLSQIPSITKLTCNRNFTQYLARDGVPHKLPNNLNHMRFLSFWVIDLSTIAEVSCALCLIRSSPKLQSLVITALGLRDRENLKTAAQFLKEQQACEIPLTRLESIYIRNFSGLESEMEFVKLLLLAATALKKLEIISKHNNVSRKARHEMFEELATSRRASTHAEIIIRDFEII</sequence>
<dbReference type="SUPFAM" id="SSF81383">
    <property type="entry name" value="F-box domain"/>
    <property type="match status" value="1"/>
</dbReference>
<dbReference type="AlphaFoldDB" id="A0AAE1YPM0"/>
<evidence type="ECO:0000313" key="2">
    <source>
        <dbReference type="EMBL" id="KAK4434310.1"/>
    </source>
</evidence>
<reference evidence="2" key="1">
    <citation type="submission" date="2020-06" db="EMBL/GenBank/DDBJ databases">
        <authorList>
            <person name="Li T."/>
            <person name="Hu X."/>
            <person name="Zhang T."/>
            <person name="Song X."/>
            <person name="Zhang H."/>
            <person name="Dai N."/>
            <person name="Sheng W."/>
            <person name="Hou X."/>
            <person name="Wei L."/>
        </authorList>
    </citation>
    <scope>NUCLEOTIDE SEQUENCE</scope>
    <source>
        <strain evidence="2">3651</strain>
        <tissue evidence="2">Leaf</tissue>
    </source>
</reference>
<dbReference type="SUPFAM" id="SSF52047">
    <property type="entry name" value="RNI-like"/>
    <property type="match status" value="1"/>
</dbReference>
<dbReference type="InterPro" id="IPR050232">
    <property type="entry name" value="FBL13/AtMIF1-like"/>
</dbReference>
<dbReference type="Gene3D" id="3.80.10.10">
    <property type="entry name" value="Ribonuclease Inhibitor"/>
    <property type="match status" value="1"/>
</dbReference>
<dbReference type="InterPro" id="IPR055411">
    <property type="entry name" value="LRR_FXL15/At3g58940/PEG3-like"/>
</dbReference>
<dbReference type="PANTHER" id="PTHR31900">
    <property type="entry name" value="F-BOX/RNI SUPERFAMILY PROTEIN-RELATED"/>
    <property type="match status" value="1"/>
</dbReference>
<reference evidence="2" key="2">
    <citation type="journal article" date="2024" name="Plant">
        <title>Genomic evolution and insights into agronomic trait innovations of Sesamum species.</title>
        <authorList>
            <person name="Miao H."/>
            <person name="Wang L."/>
            <person name="Qu L."/>
            <person name="Liu H."/>
            <person name="Sun Y."/>
            <person name="Le M."/>
            <person name="Wang Q."/>
            <person name="Wei S."/>
            <person name="Zheng Y."/>
            <person name="Lin W."/>
            <person name="Duan Y."/>
            <person name="Cao H."/>
            <person name="Xiong S."/>
            <person name="Wang X."/>
            <person name="Wei L."/>
            <person name="Li C."/>
            <person name="Ma Q."/>
            <person name="Ju M."/>
            <person name="Zhao R."/>
            <person name="Li G."/>
            <person name="Mu C."/>
            <person name="Tian Q."/>
            <person name="Mei H."/>
            <person name="Zhang T."/>
            <person name="Gao T."/>
            <person name="Zhang H."/>
        </authorList>
    </citation>
    <scope>NUCLEOTIDE SEQUENCE</scope>
    <source>
        <strain evidence="2">3651</strain>
    </source>
</reference>
<evidence type="ECO:0000259" key="1">
    <source>
        <dbReference type="PROSITE" id="PS50181"/>
    </source>
</evidence>
<dbReference type="Pfam" id="PF00646">
    <property type="entry name" value="F-box"/>
    <property type="match status" value="1"/>
</dbReference>
<dbReference type="InterPro" id="IPR032675">
    <property type="entry name" value="LRR_dom_sf"/>
</dbReference>
<dbReference type="Gene3D" id="1.20.1280.50">
    <property type="match status" value="1"/>
</dbReference>
<accession>A0AAE1YPM0</accession>
<gene>
    <name evidence="2" type="ORF">Salat_0593800</name>
</gene>
<dbReference type="SMART" id="SM00579">
    <property type="entry name" value="FBD"/>
    <property type="match status" value="1"/>
</dbReference>
<dbReference type="PROSITE" id="PS50181">
    <property type="entry name" value="FBOX"/>
    <property type="match status" value="1"/>
</dbReference>
<dbReference type="EMBL" id="JACGWO010000002">
    <property type="protein sequence ID" value="KAK4434310.1"/>
    <property type="molecule type" value="Genomic_DNA"/>
</dbReference>
<keyword evidence="3" id="KW-1185">Reference proteome</keyword>
<organism evidence="2 3">
    <name type="scientific">Sesamum alatum</name>
    <dbReference type="NCBI Taxonomy" id="300844"/>
    <lineage>
        <taxon>Eukaryota</taxon>
        <taxon>Viridiplantae</taxon>
        <taxon>Streptophyta</taxon>
        <taxon>Embryophyta</taxon>
        <taxon>Tracheophyta</taxon>
        <taxon>Spermatophyta</taxon>
        <taxon>Magnoliopsida</taxon>
        <taxon>eudicotyledons</taxon>
        <taxon>Gunneridae</taxon>
        <taxon>Pentapetalae</taxon>
        <taxon>asterids</taxon>
        <taxon>lamiids</taxon>
        <taxon>Lamiales</taxon>
        <taxon>Pedaliaceae</taxon>
        <taxon>Sesamum</taxon>
    </lineage>
</organism>
<evidence type="ECO:0000313" key="3">
    <source>
        <dbReference type="Proteomes" id="UP001293254"/>
    </source>
</evidence>
<dbReference type="PANTHER" id="PTHR31900:SF27">
    <property type="entry name" value="FBD DOMAIN-CONTAINING PROTEIN"/>
    <property type="match status" value="1"/>
</dbReference>
<dbReference type="InterPro" id="IPR001810">
    <property type="entry name" value="F-box_dom"/>
</dbReference>
<dbReference type="Proteomes" id="UP001293254">
    <property type="component" value="Unassembled WGS sequence"/>
</dbReference>
<dbReference type="InterPro" id="IPR036047">
    <property type="entry name" value="F-box-like_dom_sf"/>
</dbReference>
<protein>
    <submittedName>
        <fullName evidence="2">F-box/FBD/LRR-repeat protein</fullName>
    </submittedName>
</protein>
<dbReference type="Pfam" id="PF24758">
    <property type="entry name" value="LRR_At5g56370"/>
    <property type="match status" value="1"/>
</dbReference>